<dbReference type="RefSeq" id="WP_235814746.1">
    <property type="nucleotide sequence ID" value="NZ_LJPT01000112.1"/>
</dbReference>
<dbReference type="GO" id="GO:0003677">
    <property type="term" value="F:DNA binding"/>
    <property type="evidence" value="ECO:0007669"/>
    <property type="project" value="InterPro"/>
</dbReference>
<accession>A0A0P9JXV7</accession>
<dbReference type="InterPro" id="IPR002104">
    <property type="entry name" value="Integrase_catalytic"/>
</dbReference>
<dbReference type="Gene3D" id="1.10.443.10">
    <property type="entry name" value="Intergrase catalytic core"/>
    <property type="match status" value="1"/>
</dbReference>
<dbReference type="InterPro" id="IPR013762">
    <property type="entry name" value="Integrase-like_cat_sf"/>
</dbReference>
<dbReference type="InterPro" id="IPR011010">
    <property type="entry name" value="DNA_brk_join_enz"/>
</dbReference>
<dbReference type="Proteomes" id="UP000050425">
    <property type="component" value="Unassembled WGS sequence"/>
</dbReference>
<dbReference type="PATRIC" id="fig|251702.3.peg.4876"/>
<evidence type="ECO:0000256" key="1">
    <source>
        <dbReference type="ARBA" id="ARBA00023172"/>
    </source>
</evidence>
<dbReference type="GO" id="GO:0015074">
    <property type="term" value="P:DNA integration"/>
    <property type="evidence" value="ECO:0007669"/>
    <property type="project" value="InterPro"/>
</dbReference>
<dbReference type="SUPFAM" id="SSF56349">
    <property type="entry name" value="DNA breaking-rejoining enzymes"/>
    <property type="match status" value="1"/>
</dbReference>
<keyword evidence="1" id="KW-0233">DNA recombination</keyword>
<dbReference type="CDD" id="cd00397">
    <property type="entry name" value="DNA_BRE_C"/>
    <property type="match status" value="1"/>
</dbReference>
<dbReference type="EMBL" id="LJPT01000112">
    <property type="protein sequence ID" value="KPW47359.1"/>
    <property type="molecule type" value="Genomic_DNA"/>
</dbReference>
<organism evidence="3 4">
    <name type="scientific">Pseudomonas syringae pv. antirrhini</name>
    <dbReference type="NCBI Taxonomy" id="251702"/>
    <lineage>
        <taxon>Bacteria</taxon>
        <taxon>Pseudomonadati</taxon>
        <taxon>Pseudomonadota</taxon>
        <taxon>Gammaproteobacteria</taxon>
        <taxon>Pseudomonadales</taxon>
        <taxon>Pseudomonadaceae</taxon>
        <taxon>Pseudomonas</taxon>
    </lineage>
</organism>
<evidence type="ECO:0000313" key="4">
    <source>
        <dbReference type="Proteomes" id="UP000050425"/>
    </source>
</evidence>
<feature type="domain" description="Tyr recombinase" evidence="2">
    <location>
        <begin position="362"/>
        <end position="514"/>
    </location>
</feature>
<evidence type="ECO:0000259" key="2">
    <source>
        <dbReference type="Pfam" id="PF00589"/>
    </source>
</evidence>
<gene>
    <name evidence="3" type="ORF">ALO88_200021</name>
</gene>
<dbReference type="GO" id="GO:0006310">
    <property type="term" value="P:DNA recombination"/>
    <property type="evidence" value="ECO:0007669"/>
    <property type="project" value="UniProtKB-KW"/>
</dbReference>
<dbReference type="AlphaFoldDB" id="A0A0P9JXV7"/>
<sequence>MILSETLIQSIFSLGQINRETLSILQASRSSEADLESLQAIAILEALDNVPVSKLSCFKDPVWDFNEDNPNISRLLRGVRLRIDFSRYGSIPAAVLLELKCVTLLFSQAPGVLVVGEANRKKAAKVLKAQTIAPIVGAGLMFIDKLYAVLREELGDEYIDRTLQSLSFVPSSYYAEAAGVYEFSYNYLIGSFFKVLQSPSLKGTLFPESLPAVDMDHLPWFRLGREKQPESEKSPKVSKVLQNNIFEHSSSVASMVVVDFLDSLGKTVVDASMLEIRNDRQFFQSRDNDLTPLKLNVYMSMRLFRAGYSIEHIKKIWPDGASAIDHLFANDDEYAFRKACAALVGSDFDLDFKQYISYVGYCCMYLVAQYTGMRPSELVRLLADSCLKEDEESGCWLLESQLEKNQENLVGLFDDYWVAIPIIRDAIEASIILSKIKQNPYVFSRANTIQFGEAADPLSSAGVRDSSRSFFKGFLSSEEVESLGIHPYMLRHTLAYQLYRADLGLPFISHQLKHFGELVGRPQIGRAFSETTLAYGEIADMLSKGKGREGKYSIKHLAELECVKSMYDPNGNYAGANAAEHKAGLQKEFAGYMAAGYSEDQVFEAMTEQHIAIISVGQGFCYGSRQEEHDESLPCIGGLRCNPFRCKNSIVTVAHAPAWKKVYQQNKKSLADPRLQHSREHYQAAMDEARAVLCKLGIEVDE</sequence>
<reference evidence="3 4" key="1">
    <citation type="submission" date="2015-09" db="EMBL/GenBank/DDBJ databases">
        <title>Genome announcement of multiple Pseudomonas syringae strains.</title>
        <authorList>
            <person name="Thakur S."/>
            <person name="Wang P.W."/>
            <person name="Gong Y."/>
            <person name="Weir B.S."/>
            <person name="Guttman D.S."/>
        </authorList>
    </citation>
    <scope>NUCLEOTIDE SEQUENCE [LARGE SCALE GENOMIC DNA]</scope>
    <source>
        <strain evidence="3 4">ICMP4303</strain>
    </source>
</reference>
<evidence type="ECO:0000313" key="3">
    <source>
        <dbReference type="EMBL" id="KPW47359.1"/>
    </source>
</evidence>
<dbReference type="Pfam" id="PF00589">
    <property type="entry name" value="Phage_integrase"/>
    <property type="match status" value="1"/>
</dbReference>
<comment type="caution">
    <text evidence="3">The sequence shown here is derived from an EMBL/GenBank/DDBJ whole genome shotgun (WGS) entry which is preliminary data.</text>
</comment>
<name>A0A0P9JXV7_9PSED</name>
<proteinExistence type="predicted"/>
<protein>
    <submittedName>
        <fullName evidence="3">Phage tail protein</fullName>
    </submittedName>
</protein>